<sequence>MDKIIVIVGPTGIGKTSLSVQLAKRLNGAVISGDSMQVYKKMDIGTAKVTEEEKQGIPHYLVDIQNYDEPYNVKIFQEKCRQAEREIVAQGKVPILCGGTGLYIKAALYDYTFEEEEIDEAYQKELEALDEKTLYDRLVKVDPRSAEKIHPHNRKRILRALQIAHTGMSKSEREQHQQHRMLFDAFLLGLDVDREVLYDRIDRRVEAMFDQGLVQEATALFSEPATWKYNSFQAIGYKEFQPYFEGTADLDEVKEAIKVHSRQYAKRQYTWFRHQMDVRWYETGDPQIEKDIKAWLYEREG</sequence>
<keyword evidence="7 10" id="KW-0067">ATP-binding</keyword>
<evidence type="ECO:0000259" key="11">
    <source>
        <dbReference type="PROSITE" id="PS50052"/>
    </source>
</evidence>
<dbReference type="GO" id="GO:0052381">
    <property type="term" value="F:tRNA dimethylallyltransferase activity"/>
    <property type="evidence" value="ECO:0007669"/>
    <property type="project" value="UniProtKB-UniRule"/>
</dbReference>
<dbReference type="InterPro" id="IPR008144">
    <property type="entry name" value="Guanylate_kin-like_dom"/>
</dbReference>
<dbReference type="NCBIfam" id="TIGR00174">
    <property type="entry name" value="miaA"/>
    <property type="match status" value="1"/>
</dbReference>
<evidence type="ECO:0000256" key="10">
    <source>
        <dbReference type="HAMAP-Rule" id="MF_00185"/>
    </source>
</evidence>
<keyword evidence="4 10" id="KW-0808">Transferase</keyword>
<evidence type="ECO:0000313" key="12">
    <source>
        <dbReference type="EMBL" id="MBB5183830.1"/>
    </source>
</evidence>
<proteinExistence type="inferred from homology"/>
<keyword evidence="8 10" id="KW-0460">Magnesium</keyword>
<evidence type="ECO:0000256" key="9">
    <source>
        <dbReference type="ARBA" id="ARBA00049563"/>
    </source>
</evidence>
<comment type="similarity">
    <text evidence="3 10">Belongs to the IPP transferase family.</text>
</comment>
<gene>
    <name evidence="10" type="primary">miaA</name>
    <name evidence="12" type="ORF">HNQ47_001877</name>
</gene>
<dbReference type="Gene3D" id="1.10.20.140">
    <property type="match status" value="1"/>
</dbReference>
<feature type="region of interest" description="Interaction with substrate tRNA" evidence="10">
    <location>
        <begin position="34"/>
        <end position="37"/>
    </location>
</feature>
<comment type="function">
    <text evidence="2 10">Catalyzes the transfer of a dimethylallyl group onto the adenine at position 37 in tRNAs that read codons beginning with uridine, leading to the formation of N6-(dimethylallyl)adenosine (i(6)A).</text>
</comment>
<comment type="cofactor">
    <cofactor evidence="1 10">
        <name>Mg(2+)</name>
        <dbReference type="ChEBI" id="CHEBI:18420"/>
    </cofactor>
</comment>
<dbReference type="PANTHER" id="PTHR11088:SF60">
    <property type="entry name" value="TRNA DIMETHYLALLYLTRANSFERASE"/>
    <property type="match status" value="1"/>
</dbReference>
<dbReference type="Gene3D" id="3.40.50.300">
    <property type="entry name" value="P-loop containing nucleotide triphosphate hydrolases"/>
    <property type="match status" value="1"/>
</dbReference>
<feature type="binding site" evidence="10">
    <location>
        <begin position="11"/>
        <end position="16"/>
    </location>
    <ligand>
        <name>substrate</name>
    </ligand>
</feature>
<evidence type="ECO:0000256" key="6">
    <source>
        <dbReference type="ARBA" id="ARBA00022741"/>
    </source>
</evidence>
<evidence type="ECO:0000256" key="5">
    <source>
        <dbReference type="ARBA" id="ARBA00022694"/>
    </source>
</evidence>
<dbReference type="EMBL" id="JACHHK010000009">
    <property type="protein sequence ID" value="MBB5183830.1"/>
    <property type="molecule type" value="Genomic_DNA"/>
</dbReference>
<dbReference type="SUPFAM" id="SSF52540">
    <property type="entry name" value="P-loop containing nucleoside triphosphate hydrolases"/>
    <property type="match status" value="2"/>
</dbReference>
<evidence type="ECO:0000256" key="2">
    <source>
        <dbReference type="ARBA" id="ARBA00003213"/>
    </source>
</evidence>
<dbReference type="GO" id="GO:0005524">
    <property type="term" value="F:ATP binding"/>
    <property type="evidence" value="ECO:0007669"/>
    <property type="project" value="UniProtKB-UniRule"/>
</dbReference>
<dbReference type="PROSITE" id="PS50052">
    <property type="entry name" value="GUANYLATE_KINASE_2"/>
    <property type="match status" value="1"/>
</dbReference>
<keyword evidence="6 10" id="KW-0547">Nucleotide-binding</keyword>
<dbReference type="InterPro" id="IPR039657">
    <property type="entry name" value="Dimethylallyltransferase"/>
</dbReference>
<comment type="caution">
    <text evidence="10">Lacks conserved residue(s) required for the propagation of feature annotation.</text>
</comment>
<dbReference type="EC" id="2.5.1.75" evidence="10"/>
<feature type="binding site" evidence="10">
    <location>
        <begin position="9"/>
        <end position="16"/>
    </location>
    <ligand>
        <name>ATP</name>
        <dbReference type="ChEBI" id="CHEBI:30616"/>
    </ligand>
</feature>
<accession>A0A7W8D1G9</accession>
<dbReference type="PANTHER" id="PTHR11088">
    <property type="entry name" value="TRNA DIMETHYLALLYLTRANSFERASE"/>
    <property type="match status" value="1"/>
</dbReference>
<dbReference type="InterPro" id="IPR027417">
    <property type="entry name" value="P-loop_NTPase"/>
</dbReference>
<dbReference type="AlphaFoldDB" id="A0A7W8D1G9"/>
<protein>
    <recommendedName>
        <fullName evidence="10">tRNA dimethylallyltransferase</fullName>
        <ecNumber evidence="10">2.5.1.75</ecNumber>
    </recommendedName>
    <alternativeName>
        <fullName evidence="10">Dimethylallyl diphosphate:tRNA dimethylallyltransferase</fullName>
        <shortName evidence="10">DMAPP:tRNA dimethylallyltransferase</shortName>
        <shortName evidence="10">DMATase</shortName>
    </alternativeName>
    <alternativeName>
        <fullName evidence="10">Isopentenyl-diphosphate:tRNA isopentenyltransferase</fullName>
        <shortName evidence="10">IPP transferase</shortName>
        <shortName evidence="10">IPPT</shortName>
        <shortName evidence="10">IPTase</shortName>
    </alternativeName>
</protein>
<evidence type="ECO:0000256" key="4">
    <source>
        <dbReference type="ARBA" id="ARBA00022679"/>
    </source>
</evidence>
<feature type="domain" description="Guanylate kinase-like" evidence="11">
    <location>
        <begin position="2"/>
        <end position="206"/>
    </location>
</feature>
<feature type="site" description="Interaction with substrate tRNA" evidence="10">
    <location>
        <position position="100"/>
    </location>
</feature>
<evidence type="ECO:0000256" key="8">
    <source>
        <dbReference type="ARBA" id="ARBA00022842"/>
    </source>
</evidence>
<dbReference type="Pfam" id="PF01715">
    <property type="entry name" value="IPPT"/>
    <property type="match status" value="1"/>
</dbReference>
<dbReference type="GO" id="GO:0006400">
    <property type="term" value="P:tRNA modification"/>
    <property type="evidence" value="ECO:0007669"/>
    <property type="project" value="TreeGrafter"/>
</dbReference>
<name>A0A7W8D1G9_9FIRM</name>
<evidence type="ECO:0000256" key="1">
    <source>
        <dbReference type="ARBA" id="ARBA00001946"/>
    </source>
</evidence>
<keyword evidence="13" id="KW-1185">Reference proteome</keyword>
<keyword evidence="5 10" id="KW-0819">tRNA processing</keyword>
<evidence type="ECO:0000256" key="7">
    <source>
        <dbReference type="ARBA" id="ARBA00022840"/>
    </source>
</evidence>
<dbReference type="InterPro" id="IPR018022">
    <property type="entry name" value="IPT"/>
</dbReference>
<dbReference type="Proteomes" id="UP000539953">
    <property type="component" value="Unassembled WGS sequence"/>
</dbReference>
<organism evidence="12 13">
    <name type="scientific">Catenisphaera adipataccumulans</name>
    <dbReference type="NCBI Taxonomy" id="700500"/>
    <lineage>
        <taxon>Bacteria</taxon>
        <taxon>Bacillati</taxon>
        <taxon>Bacillota</taxon>
        <taxon>Erysipelotrichia</taxon>
        <taxon>Erysipelotrichales</taxon>
        <taxon>Erysipelotrichaceae</taxon>
        <taxon>Catenisphaera</taxon>
    </lineage>
</organism>
<evidence type="ECO:0000313" key="13">
    <source>
        <dbReference type="Proteomes" id="UP000539953"/>
    </source>
</evidence>
<dbReference type="RefSeq" id="WP_183329126.1">
    <property type="nucleotide sequence ID" value="NZ_JACHHK010000009.1"/>
</dbReference>
<reference evidence="12 13" key="1">
    <citation type="submission" date="2020-08" db="EMBL/GenBank/DDBJ databases">
        <title>Genomic Encyclopedia of Type Strains, Phase IV (KMG-IV): sequencing the most valuable type-strain genomes for metagenomic binning, comparative biology and taxonomic classification.</title>
        <authorList>
            <person name="Goeker M."/>
        </authorList>
    </citation>
    <scope>NUCLEOTIDE SEQUENCE [LARGE SCALE GENOMIC DNA]</scope>
    <source>
        <strain evidence="12 13">DSM 25799</strain>
    </source>
</reference>
<dbReference type="HAMAP" id="MF_00185">
    <property type="entry name" value="IPP_trans"/>
    <property type="match status" value="1"/>
</dbReference>
<comment type="catalytic activity">
    <reaction evidence="9 10">
        <text>adenosine(37) in tRNA + dimethylallyl diphosphate = N(6)-dimethylallyladenosine(37) in tRNA + diphosphate</text>
        <dbReference type="Rhea" id="RHEA:26482"/>
        <dbReference type="Rhea" id="RHEA-COMP:10162"/>
        <dbReference type="Rhea" id="RHEA-COMP:10375"/>
        <dbReference type="ChEBI" id="CHEBI:33019"/>
        <dbReference type="ChEBI" id="CHEBI:57623"/>
        <dbReference type="ChEBI" id="CHEBI:74411"/>
        <dbReference type="ChEBI" id="CHEBI:74415"/>
        <dbReference type="EC" id="2.5.1.75"/>
    </reaction>
</comment>
<evidence type="ECO:0000256" key="3">
    <source>
        <dbReference type="ARBA" id="ARBA00005842"/>
    </source>
</evidence>
<comment type="subunit">
    <text evidence="10">Monomer.</text>
</comment>
<comment type="caution">
    <text evidence="12">The sequence shown here is derived from an EMBL/GenBank/DDBJ whole genome shotgun (WGS) entry which is preliminary data.</text>
</comment>